<evidence type="ECO:0000313" key="4">
    <source>
        <dbReference type="Proteomes" id="UP000000814"/>
    </source>
</evidence>
<feature type="domain" description="TadZ-like receiver" evidence="2">
    <location>
        <begin position="3"/>
        <end position="109"/>
    </location>
</feature>
<dbReference type="InterPro" id="IPR050678">
    <property type="entry name" value="DNA_Partitioning_ATPase"/>
</dbReference>
<reference evidence="3 4" key="1">
    <citation type="journal article" date="2001" name="J. Bacteriol.">
        <title>Genome sequence and comparative analysis of the solvent-producing bacterium Clostridium acetobutylicum.</title>
        <authorList>
            <person name="Nolling J."/>
            <person name="Breton G."/>
            <person name="Omelchenko M.V."/>
            <person name="Makarova K.S."/>
            <person name="Zeng Q."/>
            <person name="Gibson R."/>
            <person name="Lee H.M."/>
            <person name="Dubois J."/>
            <person name="Qiu D."/>
            <person name="Hitti J."/>
            <person name="Wolf Y.I."/>
            <person name="Tatusov R.L."/>
            <person name="Sabathe F."/>
            <person name="Doucette-Stamm L."/>
            <person name="Soucaille P."/>
            <person name="Daly M.J."/>
            <person name="Bennett G.N."/>
            <person name="Koonin E.V."/>
            <person name="Smith D.R."/>
        </authorList>
    </citation>
    <scope>NUCLEOTIDE SEQUENCE [LARGE SCALE GENOMIC DNA]</scope>
    <source>
        <strain evidence="4">ATCC 824 / DSM 792 / JCM 1419 / LMG 5710 / VKM B-1787</strain>
    </source>
</reference>
<dbReference type="HOGENOM" id="CLU_060728_0_0_9"/>
<dbReference type="RefSeq" id="WP_010963366.1">
    <property type="nucleotide sequence ID" value="NC_003030.1"/>
</dbReference>
<dbReference type="AlphaFoldDB" id="Q97N02"/>
<dbReference type="STRING" id="272562.CA_C0037"/>
<dbReference type="CDD" id="cd17869">
    <property type="entry name" value="TadZ-like"/>
    <property type="match status" value="1"/>
</dbReference>
<dbReference type="Pfam" id="PF21194">
    <property type="entry name" value="TadZ-like_ARD"/>
    <property type="match status" value="1"/>
</dbReference>
<dbReference type="PANTHER" id="PTHR13696:SF99">
    <property type="entry name" value="COBYRINIC ACID AC-DIAMIDE SYNTHASE"/>
    <property type="match status" value="1"/>
</dbReference>
<dbReference type="InterPro" id="IPR025669">
    <property type="entry name" value="AAA_dom"/>
</dbReference>
<dbReference type="InterPro" id="IPR027417">
    <property type="entry name" value="P-loop_NTPase"/>
</dbReference>
<dbReference type="Gene3D" id="3.40.50.10850">
    <property type="entry name" value="Ntrc-like two-domain protein"/>
    <property type="match status" value="1"/>
</dbReference>
<keyword evidence="4" id="KW-1185">Reference proteome</keyword>
<dbReference type="PANTHER" id="PTHR13696">
    <property type="entry name" value="P-LOOP CONTAINING NUCLEOSIDE TRIPHOSPHATE HYDROLASE"/>
    <property type="match status" value="1"/>
</dbReference>
<proteinExistence type="predicted"/>
<evidence type="ECO:0000313" key="3">
    <source>
        <dbReference type="EMBL" id="AAK78024.1"/>
    </source>
</evidence>
<dbReference type="eggNOG" id="COG1192">
    <property type="taxonomic scope" value="Bacteria"/>
</dbReference>
<dbReference type="OrthoDB" id="3035369at2"/>
<organism evidence="3 4">
    <name type="scientific">Clostridium acetobutylicum (strain ATCC 824 / DSM 792 / JCM 1419 / IAM 19013 / LMG 5710 / NBRC 13948 / NRRL B-527 / VKM B-1787 / 2291 / W)</name>
    <dbReference type="NCBI Taxonomy" id="272562"/>
    <lineage>
        <taxon>Bacteria</taxon>
        <taxon>Bacillati</taxon>
        <taxon>Bacillota</taxon>
        <taxon>Clostridia</taxon>
        <taxon>Eubacteriales</taxon>
        <taxon>Clostridiaceae</taxon>
        <taxon>Clostridium</taxon>
    </lineage>
</organism>
<dbReference type="GeneID" id="44996519"/>
<gene>
    <name evidence="3" type="ordered locus">CA_C0037</name>
</gene>
<dbReference type="Gene3D" id="3.40.50.300">
    <property type="entry name" value="P-loop containing nucleotide triphosphate hydrolases"/>
    <property type="match status" value="1"/>
</dbReference>
<dbReference type="Pfam" id="PF13614">
    <property type="entry name" value="AAA_31"/>
    <property type="match status" value="1"/>
</dbReference>
<dbReference type="KEGG" id="cac:CA_C0037"/>
<evidence type="ECO:0000259" key="1">
    <source>
        <dbReference type="Pfam" id="PF13614"/>
    </source>
</evidence>
<dbReference type="Proteomes" id="UP000000814">
    <property type="component" value="Chromosome"/>
</dbReference>
<protein>
    <submittedName>
        <fullName evidence="3">MinD family ATPase from ParA/SOJ subfamily</fullName>
    </submittedName>
</protein>
<accession>Q97N02</accession>
<feature type="domain" description="AAA" evidence="1">
    <location>
        <begin position="128"/>
        <end position="296"/>
    </location>
</feature>
<dbReference type="EMBL" id="AE001437">
    <property type="protein sequence ID" value="AAK78024.1"/>
    <property type="molecule type" value="Genomic_DNA"/>
</dbReference>
<dbReference type="InterPro" id="IPR049086">
    <property type="entry name" value="TadZ-like_ARD"/>
</dbReference>
<dbReference type="SMR" id="Q97N02"/>
<dbReference type="PIR" id="E96904">
    <property type="entry name" value="E96904"/>
</dbReference>
<name>Q97N02_CLOAB</name>
<sequence>MAKINLIIAETDGAYLKGLVNYISSNFEDTFRITCFTNREYLEKYISSGRISDILLIKTDMFYEGLMKNSIKSIAILSEGGNMDEFNGLPVVKKYQPGEKLCREILNIYYNNNPEVAPCKEVKKQEGSIITLYSPVGGIGKSTIAIEMAKKLSDSNKKVLYLNLEDLQSTLVFFECSTSKNMSDFLYFIKERDENFKEVLKDIVLKDEESGINYFAPVDSVLDIEDLKVDDVKFMLQKLIEVNMYNYIIIDLSSTFNINYKTIFEMSSKIIVPIGQDKLSSVKLQNFLKQLDNLENFSFIQNKYKDNLETIIPHVLLREKKPIIQKIYYDEALESVSSLIYLKNRASTFLRCIDELIMKLL</sequence>
<dbReference type="PATRIC" id="fig|272562.8.peg.216"/>
<dbReference type="SUPFAM" id="SSF52540">
    <property type="entry name" value="P-loop containing nucleoside triphosphate hydrolases"/>
    <property type="match status" value="1"/>
</dbReference>
<evidence type="ECO:0000259" key="2">
    <source>
        <dbReference type="Pfam" id="PF21194"/>
    </source>
</evidence>